<feature type="domain" description="Subtilisin-like protease fibronectin type-III" evidence="9">
    <location>
        <begin position="575"/>
        <end position="701"/>
    </location>
</feature>
<evidence type="ECO:0008006" key="12">
    <source>
        <dbReference type="Google" id="ProtNLM"/>
    </source>
</evidence>
<evidence type="ECO:0000256" key="5">
    <source>
        <dbReference type="ARBA" id="ARBA00022825"/>
    </source>
</evidence>
<feature type="active site" description="Charge relay system" evidence="6 7">
    <location>
        <position position="474"/>
    </location>
</feature>
<keyword evidence="5 7" id="KW-0720">Serine protease</keyword>
<dbReference type="Pfam" id="PF00082">
    <property type="entry name" value="Peptidase_S8"/>
    <property type="match status" value="1"/>
</dbReference>
<dbReference type="GO" id="GO:0005576">
    <property type="term" value="C:extracellular region"/>
    <property type="evidence" value="ECO:0000318"/>
    <property type="project" value="GO_Central"/>
</dbReference>
<dbReference type="AlphaFoldDB" id="A0A061FRK1"/>
<sequence>MLVQQSMFKFRKFIMDEEERERIEDEEKVVDEEKAKKVIGIIDTGINVNHECFEDKHLPILEGKKLQIPFRRKFVALENFTKAKRPTIAPALLDYNFPEDLNGHGTACASIAAGTLIELEWLKDIYGVSNTRIQGANPFARIASYKVNGSYMVLDKSFQVLKSSLLDAIKKAIADKVDVILVALATDVKQDRASYLFDPVNLGGYLAMKENILLCTSSGNKGDDYFTLSGGLAPWVLTVGSCNSGGKFITNIELGDALKLKGYGAFIDTDGHACELIDYSECFEQDSEINKGKGIAKGVDAKERGKQIEETYPKRKKTIKEETQPQKKDWKIREEVVEGRIIYYNGDRIWPINAILDAKVAGVICVDDGMQFRSYELWRPVVYVKDGDGQQIVSYIENNSKFETKAKARIYKTVYEEEDEEVCRVSYESGKGPNSYDSYVLKPDICAPGEDILCASKYDMQNMYAHYSVMSGTSMASAVTVGLISYIRAIHKNWGPARIKSAIMTSAKSINKPADMDVLGYGNECLNPLKAIDPGLVYDISLEEFRRYLLNLDGDKEYLSSNGENIQGEEILGMDLNLPNFSLVLDERSEYIFNRTLTNVGSSQCSYKAKIIFHPRFFTNKVGRALQERFPRSIDIRVEPDVLEFNNIEQQRCFRLIVRSSGSLGNILTKVMLVRATLVWQEQKERNGRDQPHSVSSPIIIMSSHLWRLRPPIEKIAHDSMLPKKRFAEQGDVATSKGKQKAIKIGLYKASNTWNRVREKRPQELTALQHKFSTLQRCLVPLLRGRNISAAASSSQRCSAVPPYQTELTALQHQVLNAAALFSTIATRQ</sequence>
<dbReference type="PANTHER" id="PTHR10795">
    <property type="entry name" value="PROPROTEIN CONVERTASE SUBTILISIN/KEXIN"/>
    <property type="match status" value="1"/>
</dbReference>
<comment type="similarity">
    <text evidence="1 7">Belongs to the peptidase S8 family.</text>
</comment>
<protein>
    <recommendedName>
        <fullName evidence="12">Peptidase S8/S53 domain-containing protein</fullName>
    </recommendedName>
</protein>
<accession>A0A061FRK1</accession>
<dbReference type="Pfam" id="PF17766">
    <property type="entry name" value="fn3_6"/>
    <property type="match status" value="1"/>
</dbReference>
<dbReference type="InterPro" id="IPR023827">
    <property type="entry name" value="Peptidase_S8_Asp-AS"/>
</dbReference>
<dbReference type="InterPro" id="IPR041469">
    <property type="entry name" value="Subtilisin-like_FN3"/>
</dbReference>
<dbReference type="PRINTS" id="PR00723">
    <property type="entry name" value="SUBTILISIN"/>
</dbReference>
<evidence type="ECO:0000256" key="3">
    <source>
        <dbReference type="ARBA" id="ARBA00022729"/>
    </source>
</evidence>
<dbReference type="Proteomes" id="UP000026915">
    <property type="component" value="Chromosome 10"/>
</dbReference>
<feature type="active site" description="Charge relay system" evidence="6 7">
    <location>
        <position position="43"/>
    </location>
</feature>
<keyword evidence="4 7" id="KW-0378">Hydrolase</keyword>
<gene>
    <name evidence="10" type="ORF">TCM_044828</name>
</gene>
<dbReference type="EMBL" id="CM001888">
    <property type="protein sequence ID" value="EOY19661.1"/>
    <property type="molecule type" value="Genomic_DNA"/>
</dbReference>
<evidence type="ECO:0000259" key="9">
    <source>
        <dbReference type="Pfam" id="PF17766"/>
    </source>
</evidence>
<evidence type="ECO:0000256" key="6">
    <source>
        <dbReference type="PIRSR" id="PIRSR615500-1"/>
    </source>
</evidence>
<evidence type="ECO:0000259" key="8">
    <source>
        <dbReference type="Pfam" id="PF00082"/>
    </source>
</evidence>
<feature type="domain" description="Peptidase S8/S53" evidence="8">
    <location>
        <begin position="38"/>
        <end position="522"/>
    </location>
</feature>
<keyword evidence="2 7" id="KW-0645">Protease</keyword>
<evidence type="ECO:0000313" key="11">
    <source>
        <dbReference type="Proteomes" id="UP000026915"/>
    </source>
</evidence>
<dbReference type="GO" id="GO:0006508">
    <property type="term" value="P:proteolysis"/>
    <property type="evidence" value="ECO:0007669"/>
    <property type="project" value="UniProtKB-KW"/>
</dbReference>
<dbReference type="InterPro" id="IPR022398">
    <property type="entry name" value="Peptidase_S8_His-AS"/>
</dbReference>
<keyword evidence="11" id="KW-1185">Reference proteome</keyword>
<keyword evidence="3" id="KW-0732">Signal</keyword>
<dbReference type="InParanoid" id="A0A061FRK1"/>
<feature type="active site" description="Charge relay system" evidence="6 7">
    <location>
        <position position="104"/>
    </location>
</feature>
<dbReference type="HOGENOM" id="CLU_000625_4_2_1"/>
<proteinExistence type="inferred from homology"/>
<evidence type="ECO:0000313" key="10">
    <source>
        <dbReference type="EMBL" id="EOY19661.1"/>
    </source>
</evidence>
<dbReference type="InterPro" id="IPR045051">
    <property type="entry name" value="SBT"/>
</dbReference>
<evidence type="ECO:0000256" key="4">
    <source>
        <dbReference type="ARBA" id="ARBA00022801"/>
    </source>
</evidence>
<dbReference type="InterPro" id="IPR000209">
    <property type="entry name" value="Peptidase_S8/S53_dom"/>
</dbReference>
<dbReference type="Gene3D" id="3.50.30.30">
    <property type="match status" value="1"/>
</dbReference>
<dbReference type="InterPro" id="IPR015500">
    <property type="entry name" value="Peptidase_S8_subtilisin-rel"/>
</dbReference>
<dbReference type="PROSITE" id="PS51892">
    <property type="entry name" value="SUBTILASE"/>
    <property type="match status" value="1"/>
</dbReference>
<dbReference type="SUPFAM" id="SSF52743">
    <property type="entry name" value="Subtilisin-like"/>
    <property type="match status" value="1"/>
</dbReference>
<evidence type="ECO:0000256" key="1">
    <source>
        <dbReference type="ARBA" id="ARBA00011073"/>
    </source>
</evidence>
<dbReference type="Gramene" id="EOY19661">
    <property type="protein sequence ID" value="EOY19661"/>
    <property type="gene ID" value="TCM_044828"/>
</dbReference>
<reference evidence="10 11" key="1">
    <citation type="journal article" date="2013" name="Genome Biol.">
        <title>The genome sequence of the most widely cultivated cacao type and its use to identify candidate genes regulating pod color.</title>
        <authorList>
            <person name="Motamayor J.C."/>
            <person name="Mockaitis K."/>
            <person name="Schmutz J."/>
            <person name="Haiminen N."/>
            <person name="Iii D.L."/>
            <person name="Cornejo O."/>
            <person name="Findley S.D."/>
            <person name="Zheng P."/>
            <person name="Utro F."/>
            <person name="Royaert S."/>
            <person name="Saski C."/>
            <person name="Jenkins J."/>
            <person name="Podicheti R."/>
            <person name="Zhao M."/>
            <person name="Scheffler B.E."/>
            <person name="Stack J.C."/>
            <person name="Feltus F.A."/>
            <person name="Mustiga G.M."/>
            <person name="Amores F."/>
            <person name="Phillips W."/>
            <person name="Marelli J.P."/>
            <person name="May G.D."/>
            <person name="Shapiro H."/>
            <person name="Ma J."/>
            <person name="Bustamante C.D."/>
            <person name="Schnell R.J."/>
            <person name="Main D."/>
            <person name="Gilbert D."/>
            <person name="Parida L."/>
            <person name="Kuhn D.N."/>
        </authorList>
    </citation>
    <scope>NUCLEOTIDE SEQUENCE [LARGE SCALE GENOMIC DNA]</scope>
    <source>
        <strain evidence="11">cv. Matina 1-6</strain>
    </source>
</reference>
<organism evidence="10 11">
    <name type="scientific">Theobroma cacao</name>
    <name type="common">Cacao</name>
    <name type="synonym">Cocoa</name>
    <dbReference type="NCBI Taxonomy" id="3641"/>
    <lineage>
        <taxon>Eukaryota</taxon>
        <taxon>Viridiplantae</taxon>
        <taxon>Streptophyta</taxon>
        <taxon>Embryophyta</taxon>
        <taxon>Tracheophyta</taxon>
        <taxon>Spermatophyta</taxon>
        <taxon>Magnoliopsida</taxon>
        <taxon>eudicotyledons</taxon>
        <taxon>Gunneridae</taxon>
        <taxon>Pentapetalae</taxon>
        <taxon>rosids</taxon>
        <taxon>malvids</taxon>
        <taxon>Malvales</taxon>
        <taxon>Malvaceae</taxon>
        <taxon>Byttnerioideae</taxon>
        <taxon>Theobroma</taxon>
    </lineage>
</organism>
<dbReference type="Gene3D" id="2.60.40.2310">
    <property type="match status" value="1"/>
</dbReference>
<dbReference type="InterPro" id="IPR036852">
    <property type="entry name" value="Peptidase_S8/S53_dom_sf"/>
</dbReference>
<dbReference type="PROSITE" id="PS00137">
    <property type="entry name" value="SUBTILASE_HIS"/>
    <property type="match status" value="1"/>
</dbReference>
<evidence type="ECO:0000256" key="2">
    <source>
        <dbReference type="ARBA" id="ARBA00022670"/>
    </source>
</evidence>
<evidence type="ECO:0000256" key="7">
    <source>
        <dbReference type="PROSITE-ProRule" id="PRU01240"/>
    </source>
</evidence>
<dbReference type="eggNOG" id="ENOG502QRA7">
    <property type="taxonomic scope" value="Eukaryota"/>
</dbReference>
<dbReference type="PROSITE" id="PS00136">
    <property type="entry name" value="SUBTILASE_ASP"/>
    <property type="match status" value="1"/>
</dbReference>
<dbReference type="GO" id="GO:0004252">
    <property type="term" value="F:serine-type endopeptidase activity"/>
    <property type="evidence" value="ECO:0000318"/>
    <property type="project" value="GO_Central"/>
</dbReference>
<dbReference type="Gene3D" id="3.40.50.200">
    <property type="entry name" value="Peptidase S8/S53 domain"/>
    <property type="match status" value="1"/>
</dbReference>
<name>A0A061FRK1_THECC</name>